<dbReference type="SUPFAM" id="SSF52058">
    <property type="entry name" value="L domain-like"/>
    <property type="match status" value="1"/>
</dbReference>
<dbReference type="AlphaFoldDB" id="A0A7R9AAZ2"/>
<dbReference type="Gene3D" id="3.80.10.10">
    <property type="entry name" value="Ribonuclease Inhibitor"/>
    <property type="match status" value="2"/>
</dbReference>
<feature type="chain" id="PRO_5036402829" description="Oplophorus-luciferin 2-monooxygenase non-catalytic subunit" evidence="4">
    <location>
        <begin position="21"/>
        <end position="340"/>
    </location>
</feature>
<dbReference type="GO" id="GO:0016020">
    <property type="term" value="C:membrane"/>
    <property type="evidence" value="ECO:0007669"/>
    <property type="project" value="TreeGrafter"/>
</dbReference>
<evidence type="ECO:0000256" key="2">
    <source>
        <dbReference type="ARBA" id="ARBA00022729"/>
    </source>
</evidence>
<keyword evidence="2 4" id="KW-0732">Signal</keyword>
<proteinExistence type="predicted"/>
<dbReference type="InterPro" id="IPR032675">
    <property type="entry name" value="LRR_dom_sf"/>
</dbReference>
<evidence type="ECO:0008006" key="7">
    <source>
        <dbReference type="Google" id="ProtNLM"/>
    </source>
</evidence>
<dbReference type="InterPro" id="IPR003591">
    <property type="entry name" value="Leu-rich_rpt_typical-subtyp"/>
</dbReference>
<dbReference type="InterPro" id="IPR052286">
    <property type="entry name" value="Wnt_signaling_inhibitor"/>
</dbReference>
<dbReference type="PANTHER" id="PTHR24364:SF18">
    <property type="entry name" value="LP06937P"/>
    <property type="match status" value="1"/>
</dbReference>
<gene>
    <name evidence="5" type="ORF">DSTB1V02_LOCUS10592</name>
</gene>
<keyword evidence="6" id="KW-1185">Reference proteome</keyword>
<dbReference type="EMBL" id="LR902609">
    <property type="protein sequence ID" value="CAD7250823.1"/>
    <property type="molecule type" value="Genomic_DNA"/>
</dbReference>
<dbReference type="SMART" id="SM00369">
    <property type="entry name" value="LRR_TYP"/>
    <property type="match status" value="3"/>
</dbReference>
<dbReference type="EMBL" id="CAJPEV010003092">
    <property type="protein sequence ID" value="CAG0898898.1"/>
    <property type="molecule type" value="Genomic_DNA"/>
</dbReference>
<evidence type="ECO:0000313" key="5">
    <source>
        <dbReference type="EMBL" id="CAD7250823.1"/>
    </source>
</evidence>
<feature type="signal peptide" evidence="4">
    <location>
        <begin position="1"/>
        <end position="20"/>
    </location>
</feature>
<evidence type="ECO:0000313" key="6">
    <source>
        <dbReference type="Proteomes" id="UP000677054"/>
    </source>
</evidence>
<dbReference type="OrthoDB" id="676979at2759"/>
<evidence type="ECO:0000256" key="1">
    <source>
        <dbReference type="ARBA" id="ARBA00022614"/>
    </source>
</evidence>
<reference evidence="5" key="1">
    <citation type="submission" date="2020-11" db="EMBL/GenBank/DDBJ databases">
        <authorList>
            <person name="Tran Van P."/>
        </authorList>
    </citation>
    <scope>NUCLEOTIDE SEQUENCE</scope>
</reference>
<dbReference type="Proteomes" id="UP000677054">
    <property type="component" value="Unassembled WGS sequence"/>
</dbReference>
<keyword evidence="1" id="KW-0433">Leucine-rich repeat</keyword>
<name>A0A7R9AAZ2_9CRUS</name>
<keyword evidence="3" id="KW-0677">Repeat</keyword>
<sequence>MRGFLLLAWLPFLACPVTDGLEMCPPSDAIAPCACVIYSTEDIDIDCMNAETAEDIYRAFNDVTWDFKEMRSLIGELPEGVFADVSFQEFILYDNIHLQSIHSSALLPSIERLEVLHAGGSHRLHLFPFEILPQMTALKALYFGWTNFPEVPILRSNSLETLNFWNSPITSLGKEAWSMPNLKSFILGKNRLRELPQGLVTSMEKLVTFQCNENHLGPHLQADYLEFKSPDLATVNLDGNDISTLAPGAITGLGANTTLSLYRNSIEFLEEESFRPIVEVMVSGTGTLNVRGNPLACGCEILWLVTNEPFRPKVLGTCKDDYIQLQDLDPQPFLDLCTVG</sequence>
<evidence type="ECO:0000256" key="3">
    <source>
        <dbReference type="ARBA" id="ARBA00022737"/>
    </source>
</evidence>
<accession>A0A7R9AAZ2</accession>
<dbReference type="PANTHER" id="PTHR24364">
    <property type="entry name" value="LP06937P"/>
    <property type="match status" value="1"/>
</dbReference>
<organism evidence="5">
    <name type="scientific">Darwinula stevensoni</name>
    <dbReference type="NCBI Taxonomy" id="69355"/>
    <lineage>
        <taxon>Eukaryota</taxon>
        <taxon>Metazoa</taxon>
        <taxon>Ecdysozoa</taxon>
        <taxon>Arthropoda</taxon>
        <taxon>Crustacea</taxon>
        <taxon>Oligostraca</taxon>
        <taxon>Ostracoda</taxon>
        <taxon>Podocopa</taxon>
        <taxon>Podocopida</taxon>
        <taxon>Darwinulocopina</taxon>
        <taxon>Darwinuloidea</taxon>
        <taxon>Darwinulidae</taxon>
        <taxon>Darwinula</taxon>
    </lineage>
</organism>
<evidence type="ECO:0000256" key="4">
    <source>
        <dbReference type="SAM" id="SignalP"/>
    </source>
</evidence>
<protein>
    <recommendedName>
        <fullName evidence="7">Oplophorus-luciferin 2-monooxygenase non-catalytic subunit</fullName>
    </recommendedName>
</protein>